<protein>
    <submittedName>
        <fullName evidence="4">PH domain-containing protein</fullName>
    </submittedName>
</protein>
<feature type="compositionally biased region" description="Low complexity" evidence="1">
    <location>
        <begin position="279"/>
        <end position="297"/>
    </location>
</feature>
<feature type="region of interest" description="Disordered" evidence="1">
    <location>
        <begin position="269"/>
        <end position="297"/>
    </location>
</feature>
<dbReference type="SUPFAM" id="SSF50729">
    <property type="entry name" value="PH domain-like"/>
    <property type="match status" value="1"/>
</dbReference>
<dbReference type="EMBL" id="UYSG01010881">
    <property type="protein sequence ID" value="VDL59153.1"/>
    <property type="molecule type" value="Genomic_DNA"/>
</dbReference>
<proteinExistence type="predicted"/>
<accession>A0A0R3SPF3</accession>
<evidence type="ECO:0000313" key="3">
    <source>
        <dbReference type="Proteomes" id="UP000274504"/>
    </source>
</evidence>
<dbReference type="WBParaSite" id="HDID_0000683701-mRNA-1">
    <property type="protein sequence ID" value="HDID_0000683701-mRNA-1"/>
    <property type="gene ID" value="HDID_0000683701"/>
</dbReference>
<dbReference type="STRING" id="6216.A0A0R3SPF3"/>
<gene>
    <name evidence="2" type="ORF">HDID_LOCUS6835</name>
</gene>
<dbReference type="OrthoDB" id="6273172at2759"/>
<evidence type="ECO:0000313" key="2">
    <source>
        <dbReference type="EMBL" id="VDL59153.1"/>
    </source>
</evidence>
<evidence type="ECO:0000256" key="1">
    <source>
        <dbReference type="SAM" id="MobiDB-lite"/>
    </source>
</evidence>
<reference evidence="2 3" key="2">
    <citation type="submission" date="2018-11" db="EMBL/GenBank/DDBJ databases">
        <authorList>
            <consortium name="Pathogen Informatics"/>
        </authorList>
    </citation>
    <scope>NUCLEOTIDE SEQUENCE [LARGE SCALE GENOMIC DNA]</scope>
</reference>
<reference evidence="4" key="1">
    <citation type="submission" date="2017-02" db="UniProtKB">
        <authorList>
            <consortium name="WormBaseParasite"/>
        </authorList>
    </citation>
    <scope>IDENTIFICATION</scope>
</reference>
<dbReference type="AlphaFoldDB" id="A0A0R3SPF3"/>
<dbReference type="Proteomes" id="UP000274504">
    <property type="component" value="Unassembled WGS sequence"/>
</dbReference>
<sequence length="343" mass="37343">MNSVVKEGYIEIWSDDNKSFRPIYAKLYSNGDFQWQEAADSPYPIRSVDIKAVSAFLAFGAVLNQVPRKPQSFTESDVDRSFGIPHESSRDTVVTFFRCINKAEMGTWMECVNKLLFDNVGSGQPEIVSQNVSAVSAGPYNSYGPSYSSYPQPPPNAGPPPLPGSVGGKFCSQVPSQKCSNIGPMCSNEEEIREPNIFNTFLYICYTSSIVAYPGPSQPAGYPSMQPQPMGVPYGGVPMQPMPPGAPYGAYPQPPPHAYPPPGVQPGPSYPGGSGYYPGGSQYPGGQQPMMPGQQGLPQGVIYDKKGKPYTIVYKDGKPKKKKWKKAALGELKIWIYECSYAL</sequence>
<name>A0A0R3SPF3_HYMDI</name>
<evidence type="ECO:0000313" key="4">
    <source>
        <dbReference type="WBParaSite" id="HDID_0000683701-mRNA-1"/>
    </source>
</evidence>
<organism evidence="4">
    <name type="scientific">Hymenolepis diminuta</name>
    <name type="common">Rat tapeworm</name>
    <dbReference type="NCBI Taxonomy" id="6216"/>
    <lineage>
        <taxon>Eukaryota</taxon>
        <taxon>Metazoa</taxon>
        <taxon>Spiralia</taxon>
        <taxon>Lophotrochozoa</taxon>
        <taxon>Platyhelminthes</taxon>
        <taxon>Cestoda</taxon>
        <taxon>Eucestoda</taxon>
        <taxon>Cyclophyllidea</taxon>
        <taxon>Hymenolepididae</taxon>
        <taxon>Hymenolepis</taxon>
    </lineage>
</organism>